<dbReference type="Proteomes" id="UP001285441">
    <property type="component" value="Unassembled WGS sequence"/>
</dbReference>
<sequence length="101" mass="10139">MLARFILSALATFAAVNASPLASRLPQDGAVVSRGNSAQVARDTLSVAGSLDGTLDVTTPDNEPQDEVDLVSTVSGLITVVLDTGDTVVDDVTGLAGLNGA</sequence>
<keyword evidence="3" id="KW-1185">Reference proteome</keyword>
<keyword evidence="1" id="KW-0732">Signal</keyword>
<evidence type="ECO:0000313" key="3">
    <source>
        <dbReference type="Proteomes" id="UP001285441"/>
    </source>
</evidence>
<organism evidence="2 3">
    <name type="scientific">Podospora didyma</name>
    <dbReference type="NCBI Taxonomy" id="330526"/>
    <lineage>
        <taxon>Eukaryota</taxon>
        <taxon>Fungi</taxon>
        <taxon>Dikarya</taxon>
        <taxon>Ascomycota</taxon>
        <taxon>Pezizomycotina</taxon>
        <taxon>Sordariomycetes</taxon>
        <taxon>Sordariomycetidae</taxon>
        <taxon>Sordariales</taxon>
        <taxon>Podosporaceae</taxon>
        <taxon>Podospora</taxon>
    </lineage>
</organism>
<feature type="signal peptide" evidence="1">
    <location>
        <begin position="1"/>
        <end position="18"/>
    </location>
</feature>
<name>A0AAE0U402_9PEZI</name>
<protein>
    <submittedName>
        <fullName evidence="2">Uncharacterized protein</fullName>
    </submittedName>
</protein>
<feature type="chain" id="PRO_5042103409" evidence="1">
    <location>
        <begin position="19"/>
        <end position="101"/>
    </location>
</feature>
<comment type="caution">
    <text evidence="2">The sequence shown here is derived from an EMBL/GenBank/DDBJ whole genome shotgun (WGS) entry which is preliminary data.</text>
</comment>
<proteinExistence type="predicted"/>
<evidence type="ECO:0000256" key="1">
    <source>
        <dbReference type="SAM" id="SignalP"/>
    </source>
</evidence>
<dbReference type="EMBL" id="JAULSW010000002">
    <property type="protein sequence ID" value="KAK3389754.1"/>
    <property type="molecule type" value="Genomic_DNA"/>
</dbReference>
<reference evidence="2" key="1">
    <citation type="journal article" date="2023" name="Mol. Phylogenet. Evol.">
        <title>Genome-scale phylogeny and comparative genomics of the fungal order Sordariales.</title>
        <authorList>
            <person name="Hensen N."/>
            <person name="Bonometti L."/>
            <person name="Westerberg I."/>
            <person name="Brannstrom I.O."/>
            <person name="Guillou S."/>
            <person name="Cros-Aarteil S."/>
            <person name="Calhoun S."/>
            <person name="Haridas S."/>
            <person name="Kuo A."/>
            <person name="Mondo S."/>
            <person name="Pangilinan J."/>
            <person name="Riley R."/>
            <person name="LaButti K."/>
            <person name="Andreopoulos B."/>
            <person name="Lipzen A."/>
            <person name="Chen C."/>
            <person name="Yan M."/>
            <person name="Daum C."/>
            <person name="Ng V."/>
            <person name="Clum A."/>
            <person name="Steindorff A."/>
            <person name="Ohm R.A."/>
            <person name="Martin F."/>
            <person name="Silar P."/>
            <person name="Natvig D.O."/>
            <person name="Lalanne C."/>
            <person name="Gautier V."/>
            <person name="Ament-Velasquez S.L."/>
            <person name="Kruys A."/>
            <person name="Hutchinson M.I."/>
            <person name="Powell A.J."/>
            <person name="Barry K."/>
            <person name="Miller A.N."/>
            <person name="Grigoriev I.V."/>
            <person name="Debuchy R."/>
            <person name="Gladieux P."/>
            <person name="Hiltunen Thoren M."/>
            <person name="Johannesson H."/>
        </authorList>
    </citation>
    <scope>NUCLEOTIDE SEQUENCE</scope>
    <source>
        <strain evidence="2">CBS 232.78</strain>
    </source>
</reference>
<gene>
    <name evidence="2" type="ORF">B0H63DRAFT_464268</name>
</gene>
<accession>A0AAE0U402</accession>
<evidence type="ECO:0000313" key="2">
    <source>
        <dbReference type="EMBL" id="KAK3389754.1"/>
    </source>
</evidence>
<reference evidence="2" key="2">
    <citation type="submission" date="2023-06" db="EMBL/GenBank/DDBJ databases">
        <authorList>
            <consortium name="Lawrence Berkeley National Laboratory"/>
            <person name="Haridas S."/>
            <person name="Hensen N."/>
            <person name="Bonometti L."/>
            <person name="Westerberg I."/>
            <person name="Brannstrom I.O."/>
            <person name="Guillou S."/>
            <person name="Cros-Aarteil S."/>
            <person name="Calhoun S."/>
            <person name="Kuo A."/>
            <person name="Mondo S."/>
            <person name="Pangilinan J."/>
            <person name="Riley R."/>
            <person name="LaButti K."/>
            <person name="Andreopoulos B."/>
            <person name="Lipzen A."/>
            <person name="Chen C."/>
            <person name="Yanf M."/>
            <person name="Daum C."/>
            <person name="Ng V."/>
            <person name="Clum A."/>
            <person name="Steindorff A."/>
            <person name="Ohm R."/>
            <person name="Martin F."/>
            <person name="Silar P."/>
            <person name="Natvig D."/>
            <person name="Lalanne C."/>
            <person name="Gautier V."/>
            <person name="Ament-velasquez S.L."/>
            <person name="Kruys A."/>
            <person name="Hutchinson M.I."/>
            <person name="Powell A.J."/>
            <person name="Barry K."/>
            <person name="Miller A.N."/>
            <person name="Grigoriev I.V."/>
            <person name="Debuchy R."/>
            <person name="Gladieux P."/>
            <person name="Thoren M.H."/>
            <person name="Johannesson H."/>
        </authorList>
    </citation>
    <scope>NUCLEOTIDE SEQUENCE</scope>
    <source>
        <strain evidence="2">CBS 232.78</strain>
    </source>
</reference>
<dbReference type="AlphaFoldDB" id="A0AAE0U402"/>